<feature type="domain" description="Methyltransferase" evidence="1">
    <location>
        <begin position="82"/>
        <end position="184"/>
    </location>
</feature>
<gene>
    <name evidence="2" type="ORF">GCM10011289_34150</name>
</gene>
<dbReference type="CDD" id="cd02440">
    <property type="entry name" value="AdoMet_MTases"/>
    <property type="match status" value="1"/>
</dbReference>
<proteinExistence type="predicted"/>
<dbReference type="SUPFAM" id="SSF53335">
    <property type="entry name" value="S-adenosyl-L-methionine-dependent methyltransferases"/>
    <property type="match status" value="1"/>
</dbReference>
<dbReference type="EMBL" id="BMYX01000025">
    <property type="protein sequence ID" value="GGY27970.1"/>
    <property type="molecule type" value="Genomic_DNA"/>
</dbReference>
<dbReference type="Pfam" id="PF13847">
    <property type="entry name" value="Methyltransf_31"/>
    <property type="match status" value="1"/>
</dbReference>
<sequence>MGMMDYWRMLRAKGPRTPVMYFFQSHLFDLLNGTDTHTWLPKERFVDHPEHFEHGVLYMCSWTSEIKRVFRTLRGGLGEDFSTYAFLDVGCGKGKAVLVWTRELRRNGLKQNVAGIDYYRPFIETARRNHRQLFGSDGGFFVGDATQIDFAVYGERVIVYLYNPFDAVILNAMLDRLAGRDCVIVYNNPVHHRVIAERGFSLVDARTGFHPNAQTMIFASAPVATRWRP</sequence>
<name>A0A918P6T6_9NEIS</name>
<organism evidence="2 3">
    <name type="scientific">Paludibacterium paludis</name>
    <dbReference type="NCBI Taxonomy" id="1225769"/>
    <lineage>
        <taxon>Bacteria</taxon>
        <taxon>Pseudomonadati</taxon>
        <taxon>Pseudomonadota</taxon>
        <taxon>Betaproteobacteria</taxon>
        <taxon>Neisseriales</taxon>
        <taxon>Chromobacteriaceae</taxon>
        <taxon>Paludibacterium</taxon>
    </lineage>
</organism>
<dbReference type="InterPro" id="IPR025714">
    <property type="entry name" value="Methyltranfer_dom"/>
</dbReference>
<evidence type="ECO:0000259" key="1">
    <source>
        <dbReference type="Pfam" id="PF13847"/>
    </source>
</evidence>
<evidence type="ECO:0000313" key="2">
    <source>
        <dbReference type="EMBL" id="GGY27970.1"/>
    </source>
</evidence>
<reference evidence="2" key="2">
    <citation type="submission" date="2020-09" db="EMBL/GenBank/DDBJ databases">
        <authorList>
            <person name="Sun Q."/>
            <person name="Kim S."/>
        </authorList>
    </citation>
    <scope>NUCLEOTIDE SEQUENCE</scope>
    <source>
        <strain evidence="2">KCTC 32182</strain>
    </source>
</reference>
<dbReference type="Proteomes" id="UP000645257">
    <property type="component" value="Unassembled WGS sequence"/>
</dbReference>
<dbReference type="AlphaFoldDB" id="A0A918P6T6"/>
<dbReference type="RefSeq" id="WP_189536594.1">
    <property type="nucleotide sequence ID" value="NZ_BMYX01000025.1"/>
</dbReference>
<comment type="caution">
    <text evidence="2">The sequence shown here is derived from an EMBL/GenBank/DDBJ whole genome shotgun (WGS) entry which is preliminary data.</text>
</comment>
<keyword evidence="3" id="KW-1185">Reference proteome</keyword>
<accession>A0A918P6T6</accession>
<dbReference type="Gene3D" id="3.40.50.150">
    <property type="entry name" value="Vaccinia Virus protein VP39"/>
    <property type="match status" value="1"/>
</dbReference>
<evidence type="ECO:0000313" key="3">
    <source>
        <dbReference type="Proteomes" id="UP000645257"/>
    </source>
</evidence>
<dbReference type="InterPro" id="IPR029063">
    <property type="entry name" value="SAM-dependent_MTases_sf"/>
</dbReference>
<protein>
    <recommendedName>
        <fullName evidence="1">Methyltransferase domain-containing protein</fullName>
    </recommendedName>
</protein>
<reference evidence="2" key="1">
    <citation type="journal article" date="2014" name="Int. J. Syst. Evol. Microbiol.">
        <title>Complete genome sequence of Corynebacterium casei LMG S-19264T (=DSM 44701T), isolated from a smear-ripened cheese.</title>
        <authorList>
            <consortium name="US DOE Joint Genome Institute (JGI-PGF)"/>
            <person name="Walter F."/>
            <person name="Albersmeier A."/>
            <person name="Kalinowski J."/>
            <person name="Ruckert C."/>
        </authorList>
    </citation>
    <scope>NUCLEOTIDE SEQUENCE</scope>
    <source>
        <strain evidence="2">KCTC 32182</strain>
    </source>
</reference>